<organism evidence="2 3">
    <name type="scientific">Dorcoceras hygrometricum</name>
    <dbReference type="NCBI Taxonomy" id="472368"/>
    <lineage>
        <taxon>Eukaryota</taxon>
        <taxon>Viridiplantae</taxon>
        <taxon>Streptophyta</taxon>
        <taxon>Embryophyta</taxon>
        <taxon>Tracheophyta</taxon>
        <taxon>Spermatophyta</taxon>
        <taxon>Magnoliopsida</taxon>
        <taxon>eudicotyledons</taxon>
        <taxon>Gunneridae</taxon>
        <taxon>Pentapetalae</taxon>
        <taxon>asterids</taxon>
        <taxon>lamiids</taxon>
        <taxon>Lamiales</taxon>
        <taxon>Gesneriaceae</taxon>
        <taxon>Didymocarpoideae</taxon>
        <taxon>Trichosporeae</taxon>
        <taxon>Loxocarpinae</taxon>
        <taxon>Dorcoceras</taxon>
    </lineage>
</organism>
<feature type="chain" id="PRO_5016446953" description="Stress up-regulated Nod 19 protein" evidence="1">
    <location>
        <begin position="30"/>
        <end position="403"/>
    </location>
</feature>
<keyword evidence="1" id="KW-0732">Signal</keyword>
<dbReference type="EMBL" id="KQ995661">
    <property type="protein sequence ID" value="KZV46465.1"/>
    <property type="molecule type" value="Genomic_DNA"/>
</dbReference>
<dbReference type="InterPro" id="IPR011692">
    <property type="entry name" value="Stress_up-reg_Nod19"/>
</dbReference>
<evidence type="ECO:0000313" key="2">
    <source>
        <dbReference type="EMBL" id="KZV46465.1"/>
    </source>
</evidence>
<protein>
    <recommendedName>
        <fullName evidence="4">Stress up-regulated Nod 19 protein</fullName>
    </recommendedName>
</protein>
<keyword evidence="3" id="KW-1185">Reference proteome</keyword>
<dbReference type="OrthoDB" id="1923469at2759"/>
<reference evidence="2 3" key="1">
    <citation type="journal article" date="2015" name="Proc. Natl. Acad. Sci. U.S.A.">
        <title>The resurrection genome of Boea hygrometrica: A blueprint for survival of dehydration.</title>
        <authorList>
            <person name="Xiao L."/>
            <person name="Yang G."/>
            <person name="Zhang L."/>
            <person name="Yang X."/>
            <person name="Zhao S."/>
            <person name="Ji Z."/>
            <person name="Zhou Q."/>
            <person name="Hu M."/>
            <person name="Wang Y."/>
            <person name="Chen M."/>
            <person name="Xu Y."/>
            <person name="Jin H."/>
            <person name="Xiao X."/>
            <person name="Hu G."/>
            <person name="Bao F."/>
            <person name="Hu Y."/>
            <person name="Wan P."/>
            <person name="Li L."/>
            <person name="Deng X."/>
            <person name="Kuang T."/>
            <person name="Xiang C."/>
            <person name="Zhu J.K."/>
            <person name="Oliver M.J."/>
            <person name="He Y."/>
        </authorList>
    </citation>
    <scope>NUCLEOTIDE SEQUENCE [LARGE SCALE GENOMIC DNA]</scope>
    <source>
        <strain evidence="3">cv. XS01</strain>
    </source>
</reference>
<accession>A0A2Z7CJH1</accession>
<evidence type="ECO:0000256" key="1">
    <source>
        <dbReference type="SAM" id="SignalP"/>
    </source>
</evidence>
<dbReference type="Pfam" id="PF07712">
    <property type="entry name" value="SURNod19"/>
    <property type="match status" value="1"/>
</dbReference>
<dbReference type="AlphaFoldDB" id="A0A2Z7CJH1"/>
<dbReference type="Proteomes" id="UP000250235">
    <property type="component" value="Unassembled WGS sequence"/>
</dbReference>
<evidence type="ECO:0008006" key="4">
    <source>
        <dbReference type="Google" id="ProtNLM"/>
    </source>
</evidence>
<dbReference type="PANTHER" id="PTHR33390">
    <property type="entry name" value="STRESS UP-REGULATED NOD 19 PROTEIN"/>
    <property type="match status" value="1"/>
</dbReference>
<gene>
    <name evidence="2" type="ORF">F511_10570</name>
</gene>
<sequence>MFMQSSSSCAMFNLCIFLLLLFLLGSAKAETKNEVKTKVYLSPKIELGPGMVSNKNYPAIDFPQGHVAIKSFDAELVDQDGNPVPLYQTYLHHWILIKYYQPIHNSTLPPIIFGNVSGVCNGNSLISLGSGSETRKTLSHVPDPYGIVVGNPSDAPAGYEEKWLLNVHAIDTRGVVDKLGCLECTCDLYNVTTDEDGKPLPPDYYGGMRCCRDGTRCSLKGGYNKGGNITYYLKYTVRYMDWDPSIVPVRLFVLDVTDIVTKANGSQGIVYQHDCQVEYQVKKSCSNITDFAKNGCTDTKSVSFSFPVGGKLVYGVGHLHVGGVSIAIHGQDGRDICTSTTIYGKGTKAGNEAGYVVGMSTCYPKPGSVKIGGGETITLVSKYNSARRHAGVMGLFNILLADS</sequence>
<name>A0A2Z7CJH1_9LAMI</name>
<feature type="signal peptide" evidence="1">
    <location>
        <begin position="1"/>
        <end position="29"/>
    </location>
</feature>
<evidence type="ECO:0000313" key="3">
    <source>
        <dbReference type="Proteomes" id="UP000250235"/>
    </source>
</evidence>
<dbReference type="PANTHER" id="PTHR33390:SF1">
    <property type="entry name" value="STRESS UP-REGULATED NOD 19 PROTEIN"/>
    <property type="match status" value="1"/>
</dbReference>
<proteinExistence type="predicted"/>